<reference evidence="2" key="1">
    <citation type="submission" date="2021-06" db="EMBL/GenBank/DDBJ databases">
        <title>Halomicroarcula sp. F24A a new haloarchaeum isolated from saline soil.</title>
        <authorList>
            <person name="Duran-Viseras A."/>
            <person name="Sanchez-Porro C."/>
            <person name="Ventosa A."/>
        </authorList>
    </citation>
    <scope>NUCLEOTIDE SEQUENCE</scope>
    <source>
        <strain evidence="2">F24A</strain>
    </source>
</reference>
<comment type="caution">
    <text evidence="2">The sequence shown here is derived from an EMBL/GenBank/DDBJ whole genome shotgun (WGS) entry which is preliminary data.</text>
</comment>
<accession>A0A8J8CBC9</accession>
<evidence type="ECO:0000256" key="1">
    <source>
        <dbReference type="SAM" id="MobiDB-lite"/>
    </source>
</evidence>
<sequence>MYDADLPDDTRNSLLRAQRDGDVGAEDIGSVSKRYKQLDDAEADQLDGLIQRQGDDGMEFAAELDGDTLSDLLSCGSRTVGGAAVYATSAGAGVSQSSGCTLDTDFLDAVADVNGKADDFDAQAFARRYNKLEGDNERRFRELAKNDDYGESWMRAVDGEGIESSQIRAGLTRTSDVQEFGEVKEFSTGRQINSEEYPSDWEPVHKKDSIVTEYTLTEDISFQRVYTSQGNKAAGRFLPRNRQDIDNLTPEQIQAKYAIPGDPPDRVAIAQIPKETTMRTGSAAPNNFGSGGGTQYTLPRSEVPPNQFNSNWFDESDDLTKKLNEN</sequence>
<dbReference type="RefSeq" id="WP_220590250.1">
    <property type="nucleotide sequence ID" value="NZ_RKLQ01000007.1"/>
</dbReference>
<feature type="compositionally biased region" description="Polar residues" evidence="1">
    <location>
        <begin position="304"/>
        <end position="313"/>
    </location>
</feature>
<feature type="region of interest" description="Disordered" evidence="1">
    <location>
        <begin position="276"/>
        <end position="326"/>
    </location>
</feature>
<organism evidence="2 3">
    <name type="scientific">Haloarcula salinisoli</name>
    <dbReference type="NCBI Taxonomy" id="2487746"/>
    <lineage>
        <taxon>Archaea</taxon>
        <taxon>Methanobacteriati</taxon>
        <taxon>Methanobacteriota</taxon>
        <taxon>Stenosarchaea group</taxon>
        <taxon>Halobacteria</taxon>
        <taxon>Halobacteriales</taxon>
        <taxon>Haloarculaceae</taxon>
        <taxon>Haloarcula</taxon>
    </lineage>
</organism>
<keyword evidence="3" id="KW-1185">Reference proteome</keyword>
<feature type="region of interest" description="Disordered" evidence="1">
    <location>
        <begin position="1"/>
        <end position="28"/>
    </location>
</feature>
<dbReference type="EMBL" id="RKLQ01000007">
    <property type="protein sequence ID" value="MBX0306059.1"/>
    <property type="molecule type" value="Genomic_DNA"/>
</dbReference>
<proteinExistence type="predicted"/>
<name>A0A8J8CBC9_9EURY</name>
<gene>
    <name evidence="2" type="ORF">EGD98_20650</name>
</gene>
<protein>
    <submittedName>
        <fullName evidence="2">Uncharacterized protein</fullName>
    </submittedName>
</protein>
<evidence type="ECO:0000313" key="3">
    <source>
        <dbReference type="Proteomes" id="UP000783863"/>
    </source>
</evidence>
<dbReference type="Proteomes" id="UP000783863">
    <property type="component" value="Unassembled WGS sequence"/>
</dbReference>
<feature type="compositionally biased region" description="Polar residues" evidence="1">
    <location>
        <begin position="278"/>
        <end position="288"/>
    </location>
</feature>
<dbReference type="AlphaFoldDB" id="A0A8J8CBC9"/>
<evidence type="ECO:0000313" key="2">
    <source>
        <dbReference type="EMBL" id="MBX0306059.1"/>
    </source>
</evidence>